<evidence type="ECO:0008006" key="3">
    <source>
        <dbReference type="Google" id="ProtNLM"/>
    </source>
</evidence>
<accession>A0A2T0WMZ3</accession>
<protein>
    <recommendedName>
        <fullName evidence="3">SprT-like family protein</fullName>
    </recommendedName>
</protein>
<sequence length="514" mass="57819">MVLILFISCIEEPTEKFEIPQQHPKLAIVKDWFETNKEQLRIDDSRENFSLGGQELILPFFEKEPDWDKFHIYEWPDGRIVYEINLANKEMVLSSEFKENMPQANPQETVIQNIMFVENRENGRYDPVIARYYPADEYSISDFDDISYNQIGAGWSGKVDLWTYDERYFIGFVIEDGVIVSTAHPHWYMDDQNARKLPNSEEITLTTCVLRQTVIATTVSTSTGSTTTYHVESSIWYCPSGGGGDSIGSSYTVGGGSTYEWPSESWSGGGGSGSSGTVSGSTYTPPVIRMPSVLNALNNPCASRLFIQSTKNNNFNFTVPAQIGNLNPAIINLFQQTTKYPYLIKNGSVMNINRQMINARTTLNSGIITVEINDSYLNQATELSIVRTIIHENVHAYLLHQSKTNVEFAVGLNNFAKQNNLNNLPNTHHELMGQYVLGMAISLWNWDKNFGETKGALDFEYYYAMAFGGLLDYDTKKPNQAFQTLAGTKVADYLKIIENESSGNSNAKGKKCNQ</sequence>
<name>A0A2T0WMZ3_9BACT</name>
<dbReference type="Proteomes" id="UP000238157">
    <property type="component" value="Unassembled WGS sequence"/>
</dbReference>
<comment type="caution">
    <text evidence="1">The sequence shown here is derived from an EMBL/GenBank/DDBJ whole genome shotgun (WGS) entry which is preliminary data.</text>
</comment>
<reference evidence="1 2" key="1">
    <citation type="submission" date="2018-03" db="EMBL/GenBank/DDBJ databases">
        <title>Genomic Encyclopedia of Archaeal and Bacterial Type Strains, Phase II (KMG-II): from individual species to whole genera.</title>
        <authorList>
            <person name="Goeker M."/>
        </authorList>
    </citation>
    <scope>NUCLEOTIDE SEQUENCE [LARGE SCALE GENOMIC DNA]</scope>
    <source>
        <strain evidence="1 2">DSM 27929</strain>
    </source>
</reference>
<evidence type="ECO:0000313" key="1">
    <source>
        <dbReference type="EMBL" id="PRY88042.1"/>
    </source>
</evidence>
<keyword evidence="2" id="KW-1185">Reference proteome</keyword>
<dbReference type="EMBL" id="PVTR01000005">
    <property type="protein sequence ID" value="PRY88042.1"/>
    <property type="molecule type" value="Genomic_DNA"/>
</dbReference>
<evidence type="ECO:0000313" key="2">
    <source>
        <dbReference type="Proteomes" id="UP000238157"/>
    </source>
</evidence>
<organism evidence="1 2">
    <name type="scientific">Mongoliibacter ruber</name>
    <dbReference type="NCBI Taxonomy" id="1750599"/>
    <lineage>
        <taxon>Bacteria</taxon>
        <taxon>Pseudomonadati</taxon>
        <taxon>Bacteroidota</taxon>
        <taxon>Cytophagia</taxon>
        <taxon>Cytophagales</taxon>
        <taxon>Cyclobacteriaceae</taxon>
        <taxon>Mongoliibacter</taxon>
    </lineage>
</organism>
<proteinExistence type="predicted"/>
<dbReference type="AlphaFoldDB" id="A0A2T0WMZ3"/>
<gene>
    <name evidence="1" type="ORF">CLW00_105163</name>
</gene>